<dbReference type="GeneID" id="62163373"/>
<dbReference type="RefSeq" id="XP_038744349.1">
    <property type="nucleotide sequence ID" value="XM_038890299.1"/>
</dbReference>
<sequence>MPLITHFPNLPPEILHNILENLEASHRLTFIQSSAEIELTIARDIGWFINLLVPSSARNVVLATIHAPQRGKREHIRQFRTRVKAFAADYQEGLFSDRLPNPYRTSTGGERKSAHPRVLQRFRDLLDLLRAVDLLLRDYVYKAKKSGLGWDGQYMSQHAVFSERVLDSWLTLAHSDHRLGVGFSLVESGHHFYDEAFQTSVLESFFRLELFRRLFYSNPLCPLFSSGDATPVLCANPVNCMTPRDTHTHGFATQWDNIRRARIWNAEWVQLRNSLNDHRRPEAPPMSTNANAYTKEGLETISRLQDIRSEVERTFGAFEVLWTQYALWVNNELRDFREEVISQAEDLAMDEADLRMASSSESLSNHEKEQERLKKAARGCFRVGPDYAFSRYNMALILPEQGRLLNLDNEDNAWPDMFRFLTFLASLGLPFFRRCAAMEVGQRRQMLSSVFLYLCRLPAHRIPQFVLGELNSQHPASGREFPLLGAFREPYLHPTLLLSNVPFVSLSRLASHLTQLLRLPKWDYLDRYVVSKEAWEAILDKFATDVVRRTELPFAVSDSQWAQMRKPRATTGLRMELGVGCSVGEFVVFFNWAAQGGYGGLRKKYPSDSRSKVQLTAAQERMKCVGGMRGFFSGE</sequence>
<evidence type="ECO:0000313" key="2">
    <source>
        <dbReference type="EMBL" id="KAF9874888.1"/>
    </source>
</evidence>
<evidence type="ECO:0000256" key="1">
    <source>
        <dbReference type="SAM" id="Coils"/>
    </source>
</evidence>
<evidence type="ECO:0000313" key="3">
    <source>
        <dbReference type="Proteomes" id="UP000781932"/>
    </source>
</evidence>
<name>A0A9P6LIQ9_9PEZI</name>
<dbReference type="Proteomes" id="UP000781932">
    <property type="component" value="Unassembled WGS sequence"/>
</dbReference>
<evidence type="ECO:0008006" key="4">
    <source>
        <dbReference type="Google" id="ProtNLM"/>
    </source>
</evidence>
<reference evidence="2" key="1">
    <citation type="submission" date="2020-03" db="EMBL/GenBank/DDBJ databases">
        <authorList>
            <person name="He L."/>
        </authorList>
    </citation>
    <scope>NUCLEOTIDE SEQUENCE</scope>
    <source>
        <strain evidence="2">CkLH20</strain>
    </source>
</reference>
<protein>
    <recommendedName>
        <fullName evidence="4">F-box domain-containing protein</fullName>
    </recommendedName>
</protein>
<dbReference type="EMBL" id="JAATWM020000024">
    <property type="protein sequence ID" value="KAF9874888.1"/>
    <property type="molecule type" value="Genomic_DNA"/>
</dbReference>
<dbReference type="AlphaFoldDB" id="A0A9P6LIQ9"/>
<feature type="coiled-coil region" evidence="1">
    <location>
        <begin position="349"/>
        <end position="376"/>
    </location>
</feature>
<organism evidence="2 3">
    <name type="scientific">Colletotrichum karsti</name>
    <dbReference type="NCBI Taxonomy" id="1095194"/>
    <lineage>
        <taxon>Eukaryota</taxon>
        <taxon>Fungi</taxon>
        <taxon>Dikarya</taxon>
        <taxon>Ascomycota</taxon>
        <taxon>Pezizomycotina</taxon>
        <taxon>Sordariomycetes</taxon>
        <taxon>Hypocreomycetidae</taxon>
        <taxon>Glomerellales</taxon>
        <taxon>Glomerellaceae</taxon>
        <taxon>Colletotrichum</taxon>
        <taxon>Colletotrichum boninense species complex</taxon>
    </lineage>
</organism>
<gene>
    <name evidence="2" type="ORF">CkaCkLH20_07582</name>
</gene>
<comment type="caution">
    <text evidence="2">The sequence shown here is derived from an EMBL/GenBank/DDBJ whole genome shotgun (WGS) entry which is preliminary data.</text>
</comment>
<keyword evidence="1" id="KW-0175">Coiled coil</keyword>
<accession>A0A9P6LIQ9</accession>
<proteinExistence type="predicted"/>
<keyword evidence="3" id="KW-1185">Reference proteome</keyword>
<reference evidence="2" key="2">
    <citation type="submission" date="2020-11" db="EMBL/GenBank/DDBJ databases">
        <title>Whole genome sequencing of Colletotrichum sp.</title>
        <authorList>
            <person name="Li H."/>
        </authorList>
    </citation>
    <scope>NUCLEOTIDE SEQUENCE</scope>
    <source>
        <strain evidence="2">CkLH20</strain>
    </source>
</reference>
<dbReference type="OrthoDB" id="4851674at2759"/>